<feature type="non-terminal residue" evidence="1">
    <location>
        <position position="1"/>
    </location>
</feature>
<organism evidence="1 2">
    <name type="scientific">Prunus dulcis</name>
    <name type="common">Almond</name>
    <name type="synonym">Amygdalus dulcis</name>
    <dbReference type="NCBI Taxonomy" id="3755"/>
    <lineage>
        <taxon>Eukaryota</taxon>
        <taxon>Viridiplantae</taxon>
        <taxon>Streptophyta</taxon>
        <taxon>Embryophyta</taxon>
        <taxon>Tracheophyta</taxon>
        <taxon>Spermatophyta</taxon>
        <taxon>Magnoliopsida</taxon>
        <taxon>eudicotyledons</taxon>
        <taxon>Gunneridae</taxon>
        <taxon>Pentapetalae</taxon>
        <taxon>rosids</taxon>
        <taxon>fabids</taxon>
        <taxon>Rosales</taxon>
        <taxon>Rosaceae</taxon>
        <taxon>Amygdaloideae</taxon>
        <taxon>Amygdaleae</taxon>
        <taxon>Prunus</taxon>
    </lineage>
</organism>
<dbReference type="AlphaFoldDB" id="A0A5E4GEC7"/>
<name>A0A5E4GEC7_PRUDU</name>
<evidence type="ECO:0000313" key="1">
    <source>
        <dbReference type="EMBL" id="VVA37971.1"/>
    </source>
</evidence>
<evidence type="ECO:0000313" key="2">
    <source>
        <dbReference type="Proteomes" id="UP000327085"/>
    </source>
</evidence>
<reference evidence="2" key="1">
    <citation type="journal article" date="2020" name="Plant J.">
        <title>Transposons played a major role in the diversification between the closely related almond and peach genomes: results from the almond genome sequence.</title>
        <authorList>
            <person name="Alioto T."/>
            <person name="Alexiou K.G."/>
            <person name="Bardil A."/>
            <person name="Barteri F."/>
            <person name="Castanera R."/>
            <person name="Cruz F."/>
            <person name="Dhingra A."/>
            <person name="Duval H."/>
            <person name="Fernandez I Marti A."/>
            <person name="Frias L."/>
            <person name="Galan B."/>
            <person name="Garcia J.L."/>
            <person name="Howad W."/>
            <person name="Gomez-Garrido J."/>
            <person name="Gut M."/>
            <person name="Julca I."/>
            <person name="Morata J."/>
            <person name="Puigdomenech P."/>
            <person name="Ribeca P."/>
            <person name="Rubio Cabetas M.J."/>
            <person name="Vlasova A."/>
            <person name="Wirthensohn M."/>
            <person name="Garcia-Mas J."/>
            <person name="Gabaldon T."/>
            <person name="Casacuberta J.M."/>
            <person name="Arus P."/>
        </authorList>
    </citation>
    <scope>NUCLEOTIDE SEQUENCE [LARGE SCALE GENOMIC DNA]</scope>
    <source>
        <strain evidence="2">cv. Texas</strain>
    </source>
</reference>
<dbReference type="InParanoid" id="A0A5E4GEC7"/>
<sequence length="92" mass="9678">FGGKAFGKRAGASGLELGRILVLALLLFGVEVKRGFGEAGNWVGYGSKNRRLGAELLHWSWARGLELESLAFSTGLGTGLGISGYLEPGLEL</sequence>
<dbReference type="Proteomes" id="UP000327085">
    <property type="component" value="Unassembled WGS sequence"/>
</dbReference>
<protein>
    <submittedName>
        <fullName evidence="1">Uncharacterized protein</fullName>
    </submittedName>
</protein>
<dbReference type="Gramene" id="VVA37971">
    <property type="protein sequence ID" value="VVA37971"/>
    <property type="gene ID" value="Prudul26B024742"/>
</dbReference>
<dbReference type="EMBL" id="CABIKO010000592">
    <property type="protein sequence ID" value="VVA37971.1"/>
    <property type="molecule type" value="Genomic_DNA"/>
</dbReference>
<accession>A0A5E4GEC7</accession>
<gene>
    <name evidence="1" type="ORF">ALMOND_2B024742</name>
</gene>
<proteinExistence type="predicted"/>